<dbReference type="Proteomes" id="UP001153555">
    <property type="component" value="Unassembled WGS sequence"/>
</dbReference>
<feature type="region of interest" description="Disordered" evidence="1">
    <location>
        <begin position="1"/>
        <end position="56"/>
    </location>
</feature>
<evidence type="ECO:0000313" key="3">
    <source>
        <dbReference type="Proteomes" id="UP001153555"/>
    </source>
</evidence>
<feature type="region of interest" description="Disordered" evidence="1">
    <location>
        <begin position="179"/>
        <end position="212"/>
    </location>
</feature>
<sequence length="495" mass="55038">MSPSSSSSKPPFLTKLPTGNAKLESNPKPGLTTVPPNSASYSSAAPLPPPEKRTRDQPNYSNCHCCGHRINSTNPRDRLQPLNSVWRIVLLCRKCRRNVHSGQTCPYCFRETGNSGEFFTCSACERIIHGDCVNNYGNCAPWCYSGGGLEGFSVCIDCWVPELLKNSVMVCRRSENSGRLKENGKEHETEKKVPPSRAKVGKKNVEDSESLETNNLSCGGTLEVVDDAKLAIQLHRAINSSPRNLRGGDLAKNSSDLDVSSIVNWSGVSYKRSCLGKNNIEDQEIGRCANIAQNERMTWLGNIDCCFDSAELSRGLKCYKRDKTRKIWNLIENNAMASEAISSQHDIDILEASISGDADRNRVDRYEKELLSYRRCGSKRKLFQESGTGVSGESNSQDNHEVNFKPEFSQMDDGEFRLGCQIKSDDTEVILPNQCCIVDGDRYLLKYGKRGRGTKSESSFQHFSNLLSQNQTSQSNLNKMEAGLDKDCVHDSINN</sequence>
<evidence type="ECO:0000256" key="1">
    <source>
        <dbReference type="SAM" id="MobiDB-lite"/>
    </source>
</evidence>
<proteinExistence type="predicted"/>
<dbReference type="AlphaFoldDB" id="A0A9N7RK59"/>
<protein>
    <submittedName>
        <fullName evidence="2">Uncharacterized protein</fullName>
    </submittedName>
</protein>
<evidence type="ECO:0000313" key="2">
    <source>
        <dbReference type="EMBL" id="CAA0831047.1"/>
    </source>
</evidence>
<dbReference type="EMBL" id="CACSLK010027831">
    <property type="protein sequence ID" value="CAA0831047.1"/>
    <property type="molecule type" value="Genomic_DNA"/>
</dbReference>
<dbReference type="PANTHER" id="PTHR38530">
    <property type="entry name" value="OS06G0468300 PROTEIN"/>
    <property type="match status" value="1"/>
</dbReference>
<organism evidence="2 3">
    <name type="scientific">Striga hermonthica</name>
    <name type="common">Purple witchweed</name>
    <name type="synonym">Buchnera hermonthica</name>
    <dbReference type="NCBI Taxonomy" id="68872"/>
    <lineage>
        <taxon>Eukaryota</taxon>
        <taxon>Viridiplantae</taxon>
        <taxon>Streptophyta</taxon>
        <taxon>Embryophyta</taxon>
        <taxon>Tracheophyta</taxon>
        <taxon>Spermatophyta</taxon>
        <taxon>Magnoliopsida</taxon>
        <taxon>eudicotyledons</taxon>
        <taxon>Gunneridae</taxon>
        <taxon>Pentapetalae</taxon>
        <taxon>asterids</taxon>
        <taxon>lamiids</taxon>
        <taxon>Lamiales</taxon>
        <taxon>Orobanchaceae</taxon>
        <taxon>Buchnereae</taxon>
        <taxon>Striga</taxon>
    </lineage>
</organism>
<keyword evidence="3" id="KW-1185">Reference proteome</keyword>
<feature type="compositionally biased region" description="Low complexity" evidence="1">
    <location>
        <begin position="35"/>
        <end position="45"/>
    </location>
</feature>
<name>A0A9N7RK59_STRHE</name>
<feature type="compositionally biased region" description="Basic and acidic residues" evidence="1">
    <location>
        <begin position="179"/>
        <end position="193"/>
    </location>
</feature>
<dbReference type="OrthoDB" id="730111at2759"/>
<comment type="caution">
    <text evidence="2">The sequence shown here is derived from an EMBL/GenBank/DDBJ whole genome shotgun (WGS) entry which is preliminary data.</text>
</comment>
<reference evidence="2" key="1">
    <citation type="submission" date="2019-12" db="EMBL/GenBank/DDBJ databases">
        <authorList>
            <person name="Scholes J."/>
        </authorList>
    </citation>
    <scope>NUCLEOTIDE SEQUENCE</scope>
</reference>
<gene>
    <name evidence="2" type="ORF">SHERM_26430</name>
</gene>
<accession>A0A9N7RK59</accession>
<feature type="compositionally biased region" description="Low complexity" evidence="1">
    <location>
        <begin position="1"/>
        <end position="11"/>
    </location>
</feature>